<accession>A0ABU9IZ41</accession>
<evidence type="ECO:0000313" key="4">
    <source>
        <dbReference type="Proteomes" id="UP001459204"/>
    </source>
</evidence>
<feature type="transmembrane region" description="Helical" evidence="1">
    <location>
        <begin position="20"/>
        <end position="41"/>
    </location>
</feature>
<evidence type="ECO:0000256" key="1">
    <source>
        <dbReference type="SAM" id="Phobius"/>
    </source>
</evidence>
<gene>
    <name evidence="3" type="ORF">AAD027_05150</name>
</gene>
<comment type="caution">
    <text evidence="3">The sequence shown here is derived from an EMBL/GenBank/DDBJ whole genome shotgun (WGS) entry which is preliminary data.</text>
</comment>
<dbReference type="EMBL" id="JBBWWT010000002">
    <property type="protein sequence ID" value="MEL1263763.1"/>
    <property type="molecule type" value="Genomic_DNA"/>
</dbReference>
<name>A0ABU9IZ41_9GAMM</name>
<keyword evidence="1" id="KW-0472">Membrane</keyword>
<evidence type="ECO:0000259" key="2">
    <source>
        <dbReference type="Pfam" id="PF14341"/>
    </source>
</evidence>
<sequence length="170" mass="18064">MRRHPSSFPSARSQQGAALYVALIMLLLLALIGIVGMQVAGMQEKMSANYRNVNLAFQNAEAQARQAECSVEAQVNRTAVAGCGATNVEQMCDNGFDATSWAAQRAMDDPLANTQMVRSVGKCISGNSSLAMGVQPESEDPNPVFQISAYATDYAANPSADAAVDTIFRP</sequence>
<dbReference type="Proteomes" id="UP001459204">
    <property type="component" value="Unassembled WGS sequence"/>
</dbReference>
<protein>
    <submittedName>
        <fullName evidence="3">PilX N-terminal domain-containing pilus assembly protein</fullName>
    </submittedName>
</protein>
<dbReference type="RefSeq" id="WP_341724951.1">
    <property type="nucleotide sequence ID" value="NZ_JBBWWT010000002.1"/>
</dbReference>
<organism evidence="3 4">
    <name type="scientific">Pseudoxanthomonas putridarboris</name>
    <dbReference type="NCBI Taxonomy" id="752605"/>
    <lineage>
        <taxon>Bacteria</taxon>
        <taxon>Pseudomonadati</taxon>
        <taxon>Pseudomonadota</taxon>
        <taxon>Gammaproteobacteria</taxon>
        <taxon>Lysobacterales</taxon>
        <taxon>Lysobacteraceae</taxon>
        <taxon>Pseudoxanthomonas</taxon>
    </lineage>
</organism>
<reference evidence="3 4" key="1">
    <citation type="submission" date="2024-04" db="EMBL/GenBank/DDBJ databases">
        <title>Draft genome sequence of Pseudoxanthomonas putridarboris WD12.</title>
        <authorList>
            <person name="Oh J."/>
        </authorList>
    </citation>
    <scope>NUCLEOTIDE SEQUENCE [LARGE SCALE GENOMIC DNA]</scope>
    <source>
        <strain evidence="3 4">WD12</strain>
    </source>
</reference>
<keyword evidence="1" id="KW-0812">Transmembrane</keyword>
<dbReference type="Pfam" id="PF14341">
    <property type="entry name" value="PilX_N"/>
    <property type="match status" value="1"/>
</dbReference>
<dbReference type="InterPro" id="IPR025746">
    <property type="entry name" value="PilX_N_dom"/>
</dbReference>
<evidence type="ECO:0000313" key="3">
    <source>
        <dbReference type="EMBL" id="MEL1263763.1"/>
    </source>
</evidence>
<keyword evidence="1" id="KW-1133">Transmembrane helix</keyword>
<feature type="domain" description="Type 4 fimbrial biogenesis protein PilX N-terminal" evidence="2">
    <location>
        <begin position="15"/>
        <end position="63"/>
    </location>
</feature>
<keyword evidence="4" id="KW-1185">Reference proteome</keyword>
<proteinExistence type="predicted"/>